<dbReference type="GO" id="GO:0046513">
    <property type="term" value="P:ceramide biosynthetic process"/>
    <property type="evidence" value="ECO:0007669"/>
    <property type="project" value="InterPro"/>
</dbReference>
<evidence type="ECO:0000313" key="9">
    <source>
        <dbReference type="EMBL" id="CAL6053795.1"/>
    </source>
</evidence>
<dbReference type="Proteomes" id="UP001642409">
    <property type="component" value="Unassembled WGS sequence"/>
</dbReference>
<feature type="domain" description="TLC" evidence="7">
    <location>
        <begin position="1"/>
        <end position="135"/>
    </location>
</feature>
<comment type="caution">
    <text evidence="8">The sequence shown here is derived from an EMBL/GenBank/DDBJ whole genome shotgun (WGS) entry which is preliminary data.</text>
</comment>
<sequence length="163" mass="19352">MLCHHGIACTLIIFGYQYRHYNYGLIVANLHDVTDIFLEGSKIINYVMGEPWSVISFLTFAISFFITRIILFPIYLIVPLMFRFLEENVKLNDPTYNQDYIHRQRATFLPILISLFILDIYWMKMIVRMVKSILRLEIRGDIRDQDEAKTARKPQQVVEQTKE</sequence>
<keyword evidence="4 5" id="KW-0472">Membrane</keyword>
<dbReference type="InterPro" id="IPR016439">
    <property type="entry name" value="Lag1/Lac1-like"/>
</dbReference>
<evidence type="ECO:0000256" key="6">
    <source>
        <dbReference type="SAM" id="Phobius"/>
    </source>
</evidence>
<reference evidence="8" key="1">
    <citation type="submission" date="2023-06" db="EMBL/GenBank/DDBJ databases">
        <authorList>
            <person name="Kurt Z."/>
        </authorList>
    </citation>
    <scope>NUCLEOTIDE SEQUENCE</scope>
</reference>
<dbReference type="GO" id="GO:0016020">
    <property type="term" value="C:membrane"/>
    <property type="evidence" value="ECO:0007669"/>
    <property type="project" value="UniProtKB-SubCell"/>
</dbReference>
<reference evidence="9 10" key="2">
    <citation type="submission" date="2024-07" db="EMBL/GenBank/DDBJ databases">
        <authorList>
            <person name="Akdeniz Z."/>
        </authorList>
    </citation>
    <scope>NUCLEOTIDE SEQUENCE [LARGE SCALE GENOMIC DNA]</scope>
</reference>
<gene>
    <name evidence="8" type="ORF">HINF_LOCUS38887</name>
    <name evidence="9" type="ORF">HINF_LOCUS45651</name>
</gene>
<comment type="subcellular location">
    <subcellularLocation>
        <location evidence="1">Membrane</location>
        <topology evidence="1">Multi-pass membrane protein</topology>
    </subcellularLocation>
</comment>
<evidence type="ECO:0000313" key="8">
    <source>
        <dbReference type="EMBL" id="CAI9951242.1"/>
    </source>
</evidence>
<protein>
    <submittedName>
        <fullName evidence="8">Ceramide synthetase</fullName>
    </submittedName>
    <submittedName>
        <fullName evidence="9">Ceramide_synthetase</fullName>
    </submittedName>
</protein>
<feature type="transmembrane region" description="Helical" evidence="6">
    <location>
        <begin position="105"/>
        <end position="122"/>
    </location>
</feature>
<evidence type="ECO:0000256" key="1">
    <source>
        <dbReference type="ARBA" id="ARBA00004141"/>
    </source>
</evidence>
<evidence type="ECO:0000313" key="10">
    <source>
        <dbReference type="Proteomes" id="UP001642409"/>
    </source>
</evidence>
<dbReference type="PANTHER" id="PTHR12560:SF0">
    <property type="entry name" value="LD18904P"/>
    <property type="match status" value="1"/>
</dbReference>
<evidence type="ECO:0000259" key="7">
    <source>
        <dbReference type="PROSITE" id="PS50922"/>
    </source>
</evidence>
<evidence type="ECO:0000256" key="4">
    <source>
        <dbReference type="ARBA" id="ARBA00023136"/>
    </source>
</evidence>
<evidence type="ECO:0000256" key="5">
    <source>
        <dbReference type="PROSITE-ProRule" id="PRU00205"/>
    </source>
</evidence>
<dbReference type="GO" id="GO:0005783">
    <property type="term" value="C:endoplasmic reticulum"/>
    <property type="evidence" value="ECO:0007669"/>
    <property type="project" value="TreeGrafter"/>
</dbReference>
<feature type="transmembrane region" description="Helical" evidence="6">
    <location>
        <begin position="52"/>
        <end position="85"/>
    </location>
</feature>
<keyword evidence="3 6" id="KW-1133">Transmembrane helix</keyword>
<evidence type="ECO:0000256" key="2">
    <source>
        <dbReference type="ARBA" id="ARBA00022692"/>
    </source>
</evidence>
<dbReference type="PANTHER" id="PTHR12560">
    <property type="entry name" value="LONGEVITY ASSURANCE FACTOR 1 LAG1"/>
    <property type="match status" value="1"/>
</dbReference>
<dbReference type="InterPro" id="IPR006634">
    <property type="entry name" value="TLC-dom"/>
</dbReference>
<dbReference type="GO" id="GO:0050291">
    <property type="term" value="F:sphingosine N-acyltransferase activity"/>
    <property type="evidence" value="ECO:0007669"/>
    <property type="project" value="InterPro"/>
</dbReference>
<organism evidence="8">
    <name type="scientific">Hexamita inflata</name>
    <dbReference type="NCBI Taxonomy" id="28002"/>
    <lineage>
        <taxon>Eukaryota</taxon>
        <taxon>Metamonada</taxon>
        <taxon>Diplomonadida</taxon>
        <taxon>Hexamitidae</taxon>
        <taxon>Hexamitinae</taxon>
        <taxon>Hexamita</taxon>
    </lineage>
</organism>
<dbReference type="Pfam" id="PF03798">
    <property type="entry name" value="TRAM_LAG1_CLN8"/>
    <property type="match status" value="1"/>
</dbReference>
<dbReference type="AlphaFoldDB" id="A0AA86QDQ5"/>
<dbReference type="EMBL" id="CAXDID020000199">
    <property type="protein sequence ID" value="CAL6053795.1"/>
    <property type="molecule type" value="Genomic_DNA"/>
</dbReference>
<accession>A0AA86QDQ5</accession>
<dbReference type="PROSITE" id="PS50922">
    <property type="entry name" value="TLC"/>
    <property type="match status" value="1"/>
</dbReference>
<proteinExistence type="predicted"/>
<keyword evidence="2 5" id="KW-0812">Transmembrane</keyword>
<keyword evidence="10" id="KW-1185">Reference proteome</keyword>
<name>A0AA86QDQ5_9EUKA</name>
<dbReference type="EMBL" id="CATOUU010000823">
    <property type="protein sequence ID" value="CAI9951242.1"/>
    <property type="molecule type" value="Genomic_DNA"/>
</dbReference>
<evidence type="ECO:0000256" key="3">
    <source>
        <dbReference type="ARBA" id="ARBA00022989"/>
    </source>
</evidence>